<evidence type="ECO:0000313" key="2">
    <source>
        <dbReference type="EMBL" id="EFV01030.1"/>
    </source>
</evidence>
<dbReference type="HOGENOM" id="CLU_3315493_0_0_9"/>
<accession>E6MID4</accession>
<sequence>MNYFTDYCNMKDRMKNKTKAKSEKHIKKQRPGLCSDVRV</sequence>
<protein>
    <submittedName>
        <fullName evidence="2">Uncharacterized protein</fullName>
    </submittedName>
</protein>
<reference evidence="2 3" key="1">
    <citation type="submission" date="2010-12" db="EMBL/GenBank/DDBJ databases">
        <authorList>
            <person name="Muzny D."/>
            <person name="Qin X."/>
            <person name="Deng J."/>
            <person name="Jiang H."/>
            <person name="Liu Y."/>
            <person name="Qu J."/>
            <person name="Song X.-Z."/>
            <person name="Zhang L."/>
            <person name="Thornton R."/>
            <person name="Coyle M."/>
            <person name="Francisco L."/>
            <person name="Jackson L."/>
            <person name="Javaid M."/>
            <person name="Korchina V."/>
            <person name="Kovar C."/>
            <person name="Mata R."/>
            <person name="Mathew T."/>
            <person name="Ngo R."/>
            <person name="Nguyen L."/>
            <person name="Nguyen N."/>
            <person name="Okwuonu G."/>
            <person name="Ongeri F."/>
            <person name="Pham C."/>
            <person name="Simmons D."/>
            <person name="Wilczek-Boney K."/>
            <person name="Hale W."/>
            <person name="Jakkamsetti A."/>
            <person name="Pham P."/>
            <person name="Ruth R."/>
            <person name="San Lucas F."/>
            <person name="Warren J."/>
            <person name="Zhang J."/>
            <person name="Zhao Z."/>
            <person name="Zhou C."/>
            <person name="Zhu D."/>
            <person name="Lee S."/>
            <person name="Bess C."/>
            <person name="Blankenburg K."/>
            <person name="Forbes L."/>
            <person name="Fu Q."/>
            <person name="Gubbala S."/>
            <person name="Hirani K."/>
            <person name="Jayaseelan J.C."/>
            <person name="Lara F."/>
            <person name="Munidasa M."/>
            <person name="Palculict T."/>
            <person name="Patil S."/>
            <person name="Pu L.-L."/>
            <person name="Saada N."/>
            <person name="Tang L."/>
            <person name="Weissenberger G."/>
            <person name="Zhu Y."/>
            <person name="Hemphill L."/>
            <person name="Shang Y."/>
            <person name="Youmans B."/>
            <person name="Ayvaz T."/>
            <person name="Ross M."/>
            <person name="Santibanez J."/>
            <person name="Aqrawi P."/>
            <person name="Gross S."/>
            <person name="Joshi V."/>
            <person name="Fowler G."/>
            <person name="Nazareth L."/>
            <person name="Reid J."/>
            <person name="Worley K."/>
            <person name="Petrosino J."/>
            <person name="Highlander S."/>
            <person name="Gibbs R."/>
        </authorList>
    </citation>
    <scope>NUCLEOTIDE SEQUENCE [LARGE SCALE GENOMIC DNA]</scope>
    <source>
        <strain evidence="2 3">ATCC 23263</strain>
    </source>
</reference>
<gene>
    <name evidence="2" type="ORF">HMP0721_1769</name>
</gene>
<feature type="region of interest" description="Disordered" evidence="1">
    <location>
        <begin position="15"/>
        <end position="39"/>
    </location>
</feature>
<keyword evidence="3" id="KW-1185">Reference proteome</keyword>
<dbReference type="EMBL" id="AEQN01000023">
    <property type="protein sequence ID" value="EFV01030.1"/>
    <property type="molecule type" value="Genomic_DNA"/>
</dbReference>
<comment type="caution">
    <text evidence="2">The sequence shown here is derived from an EMBL/GenBank/DDBJ whole genome shotgun (WGS) entry which is preliminary data.</text>
</comment>
<dbReference type="Proteomes" id="UP000004754">
    <property type="component" value="Unassembled WGS sequence"/>
</dbReference>
<evidence type="ECO:0000313" key="3">
    <source>
        <dbReference type="Proteomes" id="UP000004754"/>
    </source>
</evidence>
<name>E6MID4_9FIRM</name>
<dbReference type="AlphaFoldDB" id="E6MID4"/>
<organism evidence="2 3">
    <name type="scientific">Pseudoramibacter alactolyticus ATCC 23263</name>
    <dbReference type="NCBI Taxonomy" id="887929"/>
    <lineage>
        <taxon>Bacteria</taxon>
        <taxon>Bacillati</taxon>
        <taxon>Bacillota</taxon>
        <taxon>Clostridia</taxon>
        <taxon>Eubacteriales</taxon>
        <taxon>Eubacteriaceae</taxon>
        <taxon>Pseudoramibacter</taxon>
    </lineage>
</organism>
<evidence type="ECO:0000256" key="1">
    <source>
        <dbReference type="SAM" id="MobiDB-lite"/>
    </source>
</evidence>
<proteinExistence type="predicted"/>